<keyword evidence="9" id="KW-0067">ATP-binding</keyword>
<dbReference type="eggNOG" id="KOG4308">
    <property type="taxonomic scope" value="Eukaryota"/>
</dbReference>
<evidence type="ECO:0000256" key="16">
    <source>
        <dbReference type="ARBA" id="ARBA00047899"/>
    </source>
</evidence>
<evidence type="ECO:0000313" key="23">
    <source>
        <dbReference type="Proteomes" id="UP000010552"/>
    </source>
</evidence>
<dbReference type="PROSITE" id="PS50837">
    <property type="entry name" value="NACHT"/>
    <property type="match status" value="1"/>
</dbReference>
<dbReference type="InParanoid" id="L5KQ97"/>
<dbReference type="InterPro" id="IPR032675">
    <property type="entry name" value="LRR_dom_sf"/>
</dbReference>
<comment type="catalytic activity">
    <reaction evidence="17">
        <text>L-seryl-[protein] + ATP = O-phospho-L-seryl-[protein] + ADP + H(+)</text>
        <dbReference type="Rhea" id="RHEA:17989"/>
        <dbReference type="Rhea" id="RHEA-COMP:9863"/>
        <dbReference type="Rhea" id="RHEA-COMP:11604"/>
        <dbReference type="ChEBI" id="CHEBI:15378"/>
        <dbReference type="ChEBI" id="CHEBI:29999"/>
        <dbReference type="ChEBI" id="CHEBI:30616"/>
        <dbReference type="ChEBI" id="CHEBI:83421"/>
        <dbReference type="ChEBI" id="CHEBI:456216"/>
        <dbReference type="EC" id="2.7.11.1"/>
    </reaction>
</comment>
<evidence type="ECO:0000256" key="1">
    <source>
        <dbReference type="ARBA" id="ARBA00004322"/>
    </source>
</evidence>
<keyword evidence="5" id="KW-0808">Transferase</keyword>
<dbReference type="AlphaFoldDB" id="L5KQ97"/>
<accession>L5KQ97</accession>
<evidence type="ECO:0000256" key="15">
    <source>
        <dbReference type="ARBA" id="ARBA00023315"/>
    </source>
</evidence>
<evidence type="ECO:0000256" key="4">
    <source>
        <dbReference type="ARBA" id="ARBA00022614"/>
    </source>
</evidence>
<dbReference type="PRINTS" id="PR01719">
    <property type="entry name" value="MHCIIACTVATR"/>
</dbReference>
<proteinExistence type="predicted"/>
<keyword evidence="7" id="KW-0547">Nucleotide-binding</keyword>
<dbReference type="GO" id="GO:0016746">
    <property type="term" value="F:acyltransferase activity"/>
    <property type="evidence" value="ECO:0007669"/>
    <property type="project" value="UniProtKB-KW"/>
</dbReference>
<dbReference type="GO" id="GO:0005524">
    <property type="term" value="F:ATP binding"/>
    <property type="evidence" value="ECO:0007669"/>
    <property type="project" value="UniProtKB-KW"/>
</dbReference>
<evidence type="ECO:0000256" key="5">
    <source>
        <dbReference type="ARBA" id="ARBA00022679"/>
    </source>
</evidence>
<keyword evidence="15" id="KW-0012">Acyltransferase</keyword>
<dbReference type="InterPro" id="IPR027417">
    <property type="entry name" value="P-loop_NTPase"/>
</dbReference>
<keyword evidence="23" id="KW-1185">Reference proteome</keyword>
<evidence type="ECO:0000256" key="8">
    <source>
        <dbReference type="ARBA" id="ARBA00022777"/>
    </source>
</evidence>
<dbReference type="CDD" id="cd00116">
    <property type="entry name" value="LRR_RI"/>
    <property type="match status" value="1"/>
</dbReference>
<evidence type="ECO:0000256" key="6">
    <source>
        <dbReference type="ARBA" id="ARBA00022737"/>
    </source>
</evidence>
<dbReference type="STRING" id="9402.L5KQ97"/>
<evidence type="ECO:0000256" key="7">
    <source>
        <dbReference type="ARBA" id="ARBA00022741"/>
    </source>
</evidence>
<reference evidence="23" key="1">
    <citation type="journal article" date="2013" name="Science">
        <title>Comparative analysis of bat genomes provides insight into the evolution of flight and immunity.</title>
        <authorList>
            <person name="Zhang G."/>
            <person name="Cowled C."/>
            <person name="Shi Z."/>
            <person name="Huang Z."/>
            <person name="Bishop-Lilly K.A."/>
            <person name="Fang X."/>
            <person name="Wynne J.W."/>
            <person name="Xiong Z."/>
            <person name="Baker M.L."/>
            <person name="Zhao W."/>
            <person name="Tachedjian M."/>
            <person name="Zhu Y."/>
            <person name="Zhou P."/>
            <person name="Jiang X."/>
            <person name="Ng J."/>
            <person name="Yang L."/>
            <person name="Wu L."/>
            <person name="Xiao J."/>
            <person name="Feng Y."/>
            <person name="Chen Y."/>
            <person name="Sun X."/>
            <person name="Zhang Y."/>
            <person name="Marsh G.A."/>
            <person name="Crameri G."/>
            <person name="Broder C.C."/>
            <person name="Frey K.G."/>
            <person name="Wang L.F."/>
            <person name="Wang J."/>
        </authorList>
    </citation>
    <scope>NUCLEOTIDE SEQUENCE [LARGE SCALE GENOMIC DNA]</scope>
</reference>
<dbReference type="GO" id="GO:0045345">
    <property type="term" value="P:positive regulation of MHC class I biosynthetic process"/>
    <property type="evidence" value="ECO:0007669"/>
    <property type="project" value="TreeGrafter"/>
</dbReference>
<comment type="subunit">
    <text evidence="18">Interacts with ZXDA and ZXDC. Interacts with PML (isoform PML-2). Interacts with TAF7; interaction inhibits CIITA acetyltransferase activity, thereby repressing transcription.</text>
</comment>
<keyword evidence="14" id="KW-0539">Nucleus</keyword>
<evidence type="ECO:0000256" key="2">
    <source>
        <dbReference type="ARBA" id="ARBA00012513"/>
    </source>
</evidence>
<gene>
    <name evidence="22" type="ORF">PAL_GLEAN10009694</name>
</gene>
<dbReference type="GO" id="GO:0004674">
    <property type="term" value="F:protein serine/threonine kinase activity"/>
    <property type="evidence" value="ECO:0007669"/>
    <property type="project" value="UniProtKB-EC"/>
</dbReference>
<sequence length="1251" mass="136262">MNHFQTILTRVQMLLSSHQPSQVQALLDHLLEEELLSREYHCALLHEPDAEALARKISLTLLQKEDPDLALLEWAWSGLQAPAAERDPSYKDCGGSGQCAAMDLGPLEGGYLELLNSSADPLQFYHLYDQMDLADEEIDLCSEPDTDTISCEQFSKLLCDIEGDEETREAYANIAELDQYVFQDSQFEGLSKDIFIEHIGLEEIISDTMEVLEEAGQKSQKRPFPEELPVDLKHRKLAEPLTEPMVTGTFLLGPVSNSSALPCLSPPALFNNDSASSQTRLEETAPIPVPSSTSLSSCLSLPAGPIHIIPTVPTLPQGLWQISGTGTGVSSILIYQGRMPQASQAPPSSSPAVYSLPKSPDRPSSSSPFAPSAADLPSMPEPALTSRANMTEAQMSPTQCLAAHEVSSKLPKYPESVRQFCHSLRDKYQAEPAGPEGILVEVDLVRARLEKSSGKSQERELATLDWAERQPARGGLAEVLLAAGDHRRPRETQVIAVLGRAGQGKSRWTRAVCQAWACGQLPQYDFVFYLPCHCLDRPGNTYRLQDLLFSLGPQPVPVDDEVFSHILRRPDRVLLILDGFEELEAQDGLLHSMCGPTAAEPHSLRGLLAGLLQRKLLRGCTLLLMARSRGRLAQSLSKADALFEMSGFSAEQAETYMERYFERSGADHHRERALALLRGQPLLLSHSHSPTVCRAVCQLSETLLELGEEAELPSTLTGLYVGLLGPAACDSPPGALEALARLAWELGRRHHSTLPEDQFPSAEVRAWAVAKGLVQPAPRAPETELAFPSFLLQCFLAAVWLALSSEVKDKLLPQYLALTPRKKRPYDNWLEGVPRFLAGLVFQPPALCLGALAGPAAATSVDGKKKVLTRYLKRLQLGTLQAGRLLELLHCAHEALDTGLWQHVVQGLPTHLSFLGTRLAPPDTHVLGSTLQAAGRDFSLDLRSTGIDPSGLGSLVGLSCVTHFRASLSDTVELWESLQEHGEVQLLRAVEEKFTIEPFKAKSVKDVEDLGNLVQIQRTRSSSEDTAEGLPAVRDLKKLEFALGPVLGPQAFPKLVRILEAFSSLQHLDLDSLSENKIGDESVAQLSATFPQLKALETLNLSQNSITDVGACKLAEALPSLAASLLRLSLYNNCICDVGAESLAHVLPDMVSLRVLDVQYNKFTAAGAQQLAASLRKCPHVKTLAHACCGEDLGPAPGSFGTQVDASPAQLLRSWQTDGRLVAAAVDPGALMHFPQDTPHSRGQAREEMRD</sequence>
<dbReference type="SUPFAM" id="SSF52047">
    <property type="entry name" value="RNI-like"/>
    <property type="match status" value="1"/>
</dbReference>
<dbReference type="EMBL" id="KB030624">
    <property type="protein sequence ID" value="ELK13517.1"/>
    <property type="molecule type" value="Genomic_DNA"/>
</dbReference>
<evidence type="ECO:0000256" key="12">
    <source>
        <dbReference type="ARBA" id="ARBA00023159"/>
    </source>
</evidence>
<dbReference type="Pfam" id="PF13516">
    <property type="entry name" value="LRR_6"/>
    <property type="match status" value="2"/>
</dbReference>
<evidence type="ECO:0000256" key="11">
    <source>
        <dbReference type="ARBA" id="ARBA00023134"/>
    </source>
</evidence>
<evidence type="ECO:0000256" key="10">
    <source>
        <dbReference type="ARBA" id="ARBA00023015"/>
    </source>
</evidence>
<dbReference type="Pfam" id="PF05729">
    <property type="entry name" value="NACHT"/>
    <property type="match status" value="1"/>
</dbReference>
<keyword evidence="6" id="KW-0677">Repeat</keyword>
<feature type="region of interest" description="Disordered" evidence="20">
    <location>
        <begin position="1232"/>
        <end position="1251"/>
    </location>
</feature>
<dbReference type="SMART" id="SM00368">
    <property type="entry name" value="LRR_RI"/>
    <property type="match status" value="4"/>
</dbReference>
<feature type="domain" description="NACHT" evidence="21">
    <location>
        <begin position="493"/>
        <end position="803"/>
    </location>
</feature>
<comment type="subcellular location">
    <subcellularLocation>
        <location evidence="1">Nucleus</location>
        <location evidence="1">PML body</location>
    </subcellularLocation>
</comment>
<keyword evidence="11" id="KW-0342">GTP-binding</keyword>
<feature type="compositionally biased region" description="Low complexity" evidence="20">
    <location>
        <begin position="340"/>
        <end position="378"/>
    </location>
</feature>
<keyword evidence="4" id="KW-0433">Leucine-rich repeat</keyword>
<dbReference type="FunFam" id="3.40.50.300:FF:001028">
    <property type="entry name" value="Class II major histocompatibility complex transactivator"/>
    <property type="match status" value="1"/>
</dbReference>
<dbReference type="InterPro" id="IPR008095">
    <property type="entry name" value="MHC_II_transact"/>
</dbReference>
<dbReference type="FunCoup" id="L5KQ97">
    <property type="interactions" value="259"/>
</dbReference>
<evidence type="ECO:0000256" key="9">
    <source>
        <dbReference type="ARBA" id="ARBA00022840"/>
    </source>
</evidence>
<evidence type="ECO:0000313" key="22">
    <source>
        <dbReference type="EMBL" id="ELK13517.1"/>
    </source>
</evidence>
<feature type="region of interest" description="Disordered" evidence="20">
    <location>
        <begin position="340"/>
        <end position="383"/>
    </location>
</feature>
<name>L5KQ97_PTEAL</name>
<evidence type="ECO:0000256" key="18">
    <source>
        <dbReference type="ARBA" id="ARBA00062130"/>
    </source>
</evidence>
<evidence type="ECO:0000256" key="20">
    <source>
        <dbReference type="SAM" id="MobiDB-lite"/>
    </source>
</evidence>
<dbReference type="Gene3D" id="3.80.10.10">
    <property type="entry name" value="Ribonuclease Inhibitor"/>
    <property type="match status" value="1"/>
</dbReference>
<dbReference type="SUPFAM" id="SSF52540">
    <property type="entry name" value="P-loop containing nucleoside triphosphate hydrolases"/>
    <property type="match status" value="1"/>
</dbReference>
<dbReference type="InterPro" id="IPR007111">
    <property type="entry name" value="NACHT_NTPase"/>
</dbReference>
<keyword evidence="10" id="KW-0805">Transcription regulation</keyword>
<keyword evidence="3" id="KW-0597">Phosphoprotein</keyword>
<dbReference type="GO" id="GO:0045944">
    <property type="term" value="P:positive regulation of transcription by RNA polymerase II"/>
    <property type="evidence" value="ECO:0007669"/>
    <property type="project" value="UniProtKB-ARBA"/>
</dbReference>
<dbReference type="PANTHER" id="PTHR47189:SF1">
    <property type="entry name" value="MHC CLASS II TRANSACTIVATOR"/>
    <property type="match status" value="1"/>
</dbReference>
<evidence type="ECO:0000256" key="17">
    <source>
        <dbReference type="ARBA" id="ARBA00048679"/>
    </source>
</evidence>
<evidence type="ECO:0000256" key="19">
    <source>
        <dbReference type="ARBA" id="ARBA00073217"/>
    </source>
</evidence>
<comment type="catalytic activity">
    <reaction evidence="16">
        <text>L-threonyl-[protein] + ATP = O-phospho-L-threonyl-[protein] + ADP + H(+)</text>
        <dbReference type="Rhea" id="RHEA:46608"/>
        <dbReference type="Rhea" id="RHEA-COMP:11060"/>
        <dbReference type="Rhea" id="RHEA-COMP:11605"/>
        <dbReference type="ChEBI" id="CHEBI:15378"/>
        <dbReference type="ChEBI" id="CHEBI:30013"/>
        <dbReference type="ChEBI" id="CHEBI:30616"/>
        <dbReference type="ChEBI" id="CHEBI:61977"/>
        <dbReference type="ChEBI" id="CHEBI:456216"/>
        <dbReference type="EC" id="2.7.11.1"/>
    </reaction>
</comment>
<dbReference type="EC" id="2.7.11.1" evidence="2"/>
<protein>
    <recommendedName>
        <fullName evidence="19">MHC class II transactivator</fullName>
        <ecNumber evidence="2">2.7.11.1</ecNumber>
    </recommendedName>
</protein>
<organism evidence="22 23">
    <name type="scientific">Pteropus alecto</name>
    <name type="common">Black flying fox</name>
    <dbReference type="NCBI Taxonomy" id="9402"/>
    <lineage>
        <taxon>Eukaryota</taxon>
        <taxon>Metazoa</taxon>
        <taxon>Chordata</taxon>
        <taxon>Craniata</taxon>
        <taxon>Vertebrata</taxon>
        <taxon>Euteleostomi</taxon>
        <taxon>Mammalia</taxon>
        <taxon>Eutheria</taxon>
        <taxon>Laurasiatheria</taxon>
        <taxon>Chiroptera</taxon>
        <taxon>Yinpterochiroptera</taxon>
        <taxon>Pteropodoidea</taxon>
        <taxon>Pteropodidae</taxon>
        <taxon>Pteropodinae</taxon>
        <taxon>Pteropus</taxon>
    </lineage>
</organism>
<keyword evidence="8" id="KW-0418">Kinase</keyword>
<dbReference type="GO" id="GO:0016605">
    <property type="term" value="C:PML body"/>
    <property type="evidence" value="ECO:0007669"/>
    <property type="project" value="UniProtKB-SubCell"/>
</dbReference>
<evidence type="ECO:0000256" key="3">
    <source>
        <dbReference type="ARBA" id="ARBA00022553"/>
    </source>
</evidence>
<dbReference type="GO" id="GO:0005525">
    <property type="term" value="F:GTP binding"/>
    <property type="evidence" value="ECO:0007669"/>
    <property type="project" value="UniProtKB-KW"/>
</dbReference>
<dbReference type="GO" id="GO:0045348">
    <property type="term" value="P:positive regulation of MHC class II biosynthetic process"/>
    <property type="evidence" value="ECO:0007669"/>
    <property type="project" value="TreeGrafter"/>
</dbReference>
<dbReference type="PANTHER" id="PTHR47189">
    <property type="entry name" value="MHC CLASS II TRANSACTIVATOR"/>
    <property type="match status" value="1"/>
</dbReference>
<dbReference type="GO" id="GO:0045892">
    <property type="term" value="P:negative regulation of DNA-templated transcription"/>
    <property type="evidence" value="ECO:0007669"/>
    <property type="project" value="UniProtKB-ARBA"/>
</dbReference>
<dbReference type="InterPro" id="IPR001611">
    <property type="entry name" value="Leu-rich_rpt"/>
</dbReference>
<evidence type="ECO:0000256" key="13">
    <source>
        <dbReference type="ARBA" id="ARBA00023163"/>
    </source>
</evidence>
<dbReference type="FunFam" id="3.80.10.10:FF:000157">
    <property type="entry name" value="Class II major histocompatibility complex transactivator"/>
    <property type="match status" value="1"/>
</dbReference>
<dbReference type="Gene3D" id="3.40.50.300">
    <property type="entry name" value="P-loop containing nucleotide triphosphate hydrolases"/>
    <property type="match status" value="1"/>
</dbReference>
<keyword evidence="12" id="KW-0010">Activator</keyword>
<evidence type="ECO:0000256" key="14">
    <source>
        <dbReference type="ARBA" id="ARBA00023242"/>
    </source>
</evidence>
<keyword evidence="13" id="KW-0804">Transcription</keyword>
<dbReference type="GO" id="GO:0034341">
    <property type="term" value="P:response to type II interferon"/>
    <property type="evidence" value="ECO:0007669"/>
    <property type="project" value="UniProtKB-ARBA"/>
</dbReference>
<evidence type="ECO:0000259" key="21">
    <source>
        <dbReference type="PROSITE" id="PS50837"/>
    </source>
</evidence>
<dbReference type="Proteomes" id="UP000010552">
    <property type="component" value="Unassembled WGS sequence"/>
</dbReference>